<accession>A0A7L2DAL9</accession>
<proteinExistence type="predicted"/>
<organism evidence="1 2">
    <name type="scientific">Catharus fuscescens</name>
    <name type="common">Veery</name>
    <name type="synonym">Turdus fuscescens</name>
    <dbReference type="NCBI Taxonomy" id="159581"/>
    <lineage>
        <taxon>Eukaryota</taxon>
        <taxon>Metazoa</taxon>
        <taxon>Chordata</taxon>
        <taxon>Craniata</taxon>
        <taxon>Vertebrata</taxon>
        <taxon>Euteleostomi</taxon>
        <taxon>Archelosauria</taxon>
        <taxon>Archosauria</taxon>
        <taxon>Dinosauria</taxon>
        <taxon>Saurischia</taxon>
        <taxon>Theropoda</taxon>
        <taxon>Coelurosauria</taxon>
        <taxon>Aves</taxon>
        <taxon>Neognathae</taxon>
        <taxon>Neoaves</taxon>
        <taxon>Telluraves</taxon>
        <taxon>Australaves</taxon>
        <taxon>Passeriformes</taxon>
        <taxon>Turdidae</taxon>
        <taxon>Catharus</taxon>
    </lineage>
</organism>
<gene>
    <name evidence="1" type="primary">Trav262_2</name>
    <name evidence="1" type="ORF">CATFUS_R02855</name>
</gene>
<name>A0A7L2DAL9_CATFU</name>
<evidence type="ECO:0000313" key="2">
    <source>
        <dbReference type="Proteomes" id="UP000519684"/>
    </source>
</evidence>
<feature type="non-terminal residue" evidence="1">
    <location>
        <position position="101"/>
    </location>
</feature>
<dbReference type="EMBL" id="VWYD01020659">
    <property type="protein sequence ID" value="NXQ46689.1"/>
    <property type="molecule type" value="Genomic_DNA"/>
</dbReference>
<dbReference type="InterPro" id="IPR036179">
    <property type="entry name" value="Ig-like_dom_sf"/>
</dbReference>
<reference evidence="1 2" key="1">
    <citation type="submission" date="2019-09" db="EMBL/GenBank/DDBJ databases">
        <title>Bird 10,000 Genomes (B10K) Project - Family phase.</title>
        <authorList>
            <person name="Zhang G."/>
        </authorList>
    </citation>
    <scope>NUCLEOTIDE SEQUENCE [LARGE SCALE GENOMIC DNA]</scope>
    <source>
        <strain evidence="1">B10K-DU-001-17</strain>
        <tissue evidence="1">Muscle</tissue>
    </source>
</reference>
<dbReference type="SUPFAM" id="SSF48726">
    <property type="entry name" value="Immunoglobulin"/>
    <property type="match status" value="1"/>
</dbReference>
<sequence length="101" mass="11009">FLSSAVASGRAQVQQEPFLETTEGTGINISCSHPGKRSGDFIHFYRQHQRQSPEFLALTAKASKDVPAIAGKLSVSEDGQGSLLWLERPRRGDAAVYYCAL</sequence>
<dbReference type="Gene3D" id="2.60.40.10">
    <property type="entry name" value="Immunoglobulins"/>
    <property type="match status" value="1"/>
</dbReference>
<keyword evidence="2" id="KW-1185">Reference proteome</keyword>
<protein>
    <submittedName>
        <fullName evidence="1">TVAZ2 protein</fullName>
    </submittedName>
</protein>
<dbReference type="Proteomes" id="UP000519684">
    <property type="component" value="Unassembled WGS sequence"/>
</dbReference>
<evidence type="ECO:0000313" key="1">
    <source>
        <dbReference type="EMBL" id="NXQ46689.1"/>
    </source>
</evidence>
<dbReference type="InterPro" id="IPR013783">
    <property type="entry name" value="Ig-like_fold"/>
</dbReference>
<feature type="non-terminal residue" evidence="1">
    <location>
        <position position="1"/>
    </location>
</feature>
<comment type="caution">
    <text evidence="1">The sequence shown here is derived from an EMBL/GenBank/DDBJ whole genome shotgun (WGS) entry which is preliminary data.</text>
</comment>
<dbReference type="AlphaFoldDB" id="A0A7L2DAL9"/>